<dbReference type="RefSeq" id="WP_041051266.1">
    <property type="nucleotide sequence ID" value="NZ_AP014523.1"/>
</dbReference>
<accession>A0A060PUF2</accession>
<sequence length="178" mass="19490">MSQKILILGIGNILFGDEGIGVHLAHYLKKNFSFFPSVDIVDGGTMAQQLIPLITSYEKVLILDCVSAKGVEIGSVYAFDFKDAPKEITWAGSAHEVEMLHTLRLTEFLGDLPKTFIVGLVPFVIGSETTFKLSSEMLNALETALKAIETQLKTWGVSMQRTGNIALDCIAELSYKGF</sequence>
<keyword evidence="4 7" id="KW-0479">Metal-binding</keyword>
<dbReference type="InterPro" id="IPR000671">
    <property type="entry name" value="Peptidase_A31"/>
</dbReference>
<evidence type="ECO:0000256" key="4">
    <source>
        <dbReference type="ARBA" id="ARBA00022723"/>
    </source>
</evidence>
<dbReference type="InterPro" id="IPR023430">
    <property type="entry name" value="Pept_HybD-like_dom_sf"/>
</dbReference>
<dbReference type="Proteomes" id="UP000031662">
    <property type="component" value="Chromosome"/>
</dbReference>
<evidence type="ECO:0000256" key="2">
    <source>
        <dbReference type="ARBA" id="ARBA00022596"/>
    </source>
</evidence>
<dbReference type="NCBIfam" id="TIGR00072">
    <property type="entry name" value="hydrog_prot"/>
    <property type="match status" value="1"/>
</dbReference>
<dbReference type="EMBL" id="AP014523">
    <property type="protein sequence ID" value="BAO98315.1"/>
    <property type="molecule type" value="Genomic_DNA"/>
</dbReference>
<comment type="similarity">
    <text evidence="1">Belongs to the peptidase A31 family.</text>
</comment>
<dbReference type="GO" id="GO:0016485">
    <property type="term" value="P:protein processing"/>
    <property type="evidence" value="ECO:0007669"/>
    <property type="project" value="InterPro"/>
</dbReference>
<keyword evidence="3" id="KW-0645">Protease</keyword>
<evidence type="ECO:0000313" key="8">
    <source>
        <dbReference type="EMBL" id="BAO98315.1"/>
    </source>
</evidence>
<evidence type="ECO:0000313" key="9">
    <source>
        <dbReference type="Proteomes" id="UP000031662"/>
    </source>
</evidence>
<gene>
    <name evidence="8" type="ORF">NY40_1308</name>
</gene>
<proteinExistence type="inferred from homology"/>
<dbReference type="CDD" id="cd06062">
    <property type="entry name" value="H2MP_MemB-H2up"/>
    <property type="match status" value="1"/>
</dbReference>
<dbReference type="GO" id="GO:0046872">
    <property type="term" value="F:metal ion binding"/>
    <property type="evidence" value="ECO:0007669"/>
    <property type="project" value="UniProtKB-KW"/>
</dbReference>
<evidence type="ECO:0000256" key="1">
    <source>
        <dbReference type="ARBA" id="ARBA00006814"/>
    </source>
</evidence>
<dbReference type="Gene3D" id="3.40.50.1450">
    <property type="entry name" value="HybD-like"/>
    <property type="match status" value="1"/>
</dbReference>
<dbReference type="PANTHER" id="PTHR30302">
    <property type="entry name" value="HYDROGENASE 1 MATURATION PROTEASE"/>
    <property type="match status" value="1"/>
</dbReference>
<feature type="binding site" evidence="7">
    <location>
        <position position="18"/>
    </location>
    <ligand>
        <name>Ni(2+)</name>
        <dbReference type="ChEBI" id="CHEBI:49786"/>
    </ligand>
</feature>
<feature type="binding site" evidence="7">
    <location>
        <position position="64"/>
    </location>
    <ligand>
        <name>Ni(2+)</name>
        <dbReference type="ChEBI" id="CHEBI:49786"/>
    </ligand>
</feature>
<name>A0A060PUF2_HELPX</name>
<reference evidence="8 9" key="1">
    <citation type="submission" date="2013-11" db="EMBL/GenBank/DDBJ databases">
        <title>Estimation of Helicobacter pylori bacteriophage ecology using H. pylori isolates.</title>
        <authorList>
            <person name="Uchiyama J."/>
            <person name="Takemura-Uchiyama I."/>
            <person name="Ujihara T."/>
            <person name="Matsuzaki S."/>
        </authorList>
    </citation>
    <scope>NUCLEOTIDE SEQUENCE [LARGE SCALE GENOMIC DNA]</scope>
    <source>
        <strain evidence="8 9">NY40</strain>
    </source>
</reference>
<evidence type="ECO:0000256" key="5">
    <source>
        <dbReference type="ARBA" id="ARBA00022750"/>
    </source>
</evidence>
<protein>
    <submittedName>
        <fullName evidence="8">Quinone-reactive Ni/Fe hydrogenase</fullName>
    </submittedName>
</protein>
<dbReference type="PRINTS" id="PR00446">
    <property type="entry name" value="HYDRGNUPTAKE"/>
</dbReference>
<keyword evidence="5" id="KW-0064">Aspartyl protease</keyword>
<organism evidence="8 9">
    <name type="scientific">Helicobacter pylori NY40</name>
    <dbReference type="NCBI Taxonomy" id="1426844"/>
    <lineage>
        <taxon>Bacteria</taxon>
        <taxon>Pseudomonadati</taxon>
        <taxon>Campylobacterota</taxon>
        <taxon>Epsilonproteobacteria</taxon>
        <taxon>Campylobacterales</taxon>
        <taxon>Helicobacteraceae</taxon>
        <taxon>Helicobacter</taxon>
    </lineage>
</organism>
<dbReference type="NCBIfam" id="TIGR00140">
    <property type="entry name" value="hupD"/>
    <property type="match status" value="1"/>
</dbReference>
<evidence type="ECO:0000256" key="3">
    <source>
        <dbReference type="ARBA" id="ARBA00022670"/>
    </source>
</evidence>
<keyword evidence="6" id="KW-0378">Hydrolase</keyword>
<dbReference type="HOGENOM" id="CLU_099037_0_1_7"/>
<dbReference type="GO" id="GO:0008047">
    <property type="term" value="F:enzyme activator activity"/>
    <property type="evidence" value="ECO:0007669"/>
    <property type="project" value="InterPro"/>
</dbReference>
<dbReference type="SUPFAM" id="SSF53163">
    <property type="entry name" value="HybD-like"/>
    <property type="match status" value="1"/>
</dbReference>
<evidence type="ECO:0000256" key="7">
    <source>
        <dbReference type="PIRSR" id="PIRSR604419-1"/>
    </source>
</evidence>
<dbReference type="GO" id="GO:0004190">
    <property type="term" value="F:aspartic-type endopeptidase activity"/>
    <property type="evidence" value="ECO:0007669"/>
    <property type="project" value="UniProtKB-KW"/>
</dbReference>
<dbReference type="FunFam" id="3.40.50.1450:FF:000005">
    <property type="entry name" value="Hydrogenase maturation protease HycI"/>
    <property type="match status" value="1"/>
</dbReference>
<dbReference type="Pfam" id="PF01750">
    <property type="entry name" value="HycI"/>
    <property type="match status" value="1"/>
</dbReference>
<dbReference type="PANTHER" id="PTHR30302:SF1">
    <property type="entry name" value="HYDROGENASE 2 MATURATION PROTEASE"/>
    <property type="match status" value="1"/>
</dbReference>
<feature type="binding site" evidence="7">
    <location>
        <position position="95"/>
    </location>
    <ligand>
        <name>Ni(2+)</name>
        <dbReference type="ChEBI" id="CHEBI:49786"/>
    </ligand>
</feature>
<dbReference type="InterPro" id="IPR004419">
    <property type="entry name" value="Pept_A31_hyd_express"/>
</dbReference>
<keyword evidence="2 7" id="KW-0533">Nickel</keyword>
<dbReference type="AlphaFoldDB" id="A0A060PUF2"/>
<evidence type="ECO:0000256" key="6">
    <source>
        <dbReference type="ARBA" id="ARBA00022801"/>
    </source>
</evidence>